<evidence type="ECO:0000256" key="1">
    <source>
        <dbReference type="SAM" id="MobiDB-lite"/>
    </source>
</evidence>
<reference evidence="2" key="1">
    <citation type="submission" date="2022-06" db="EMBL/GenBank/DDBJ databases">
        <title>Limimaricola sediminis sp. nov., isolated from an intertidal sediment.</title>
        <authorList>
            <person name="Shao X."/>
        </authorList>
    </citation>
    <scope>NUCLEOTIDE SEQUENCE</scope>
    <source>
        <strain evidence="2">ASW11-118</strain>
    </source>
</reference>
<organism evidence="2 3">
    <name type="scientific">Limimaricola litoreus</name>
    <dbReference type="NCBI Taxonomy" id="2955316"/>
    <lineage>
        <taxon>Bacteria</taxon>
        <taxon>Pseudomonadati</taxon>
        <taxon>Pseudomonadota</taxon>
        <taxon>Alphaproteobacteria</taxon>
        <taxon>Rhodobacterales</taxon>
        <taxon>Paracoccaceae</taxon>
        <taxon>Limimaricola</taxon>
    </lineage>
</organism>
<sequence>MLSVDLVQMALLQNSLPGGFQRGSAAWMDGMAKPMPARYCTTSWSAFDAALRMRPAHCKRGSSRADHRHFRWTGRKGRGRFGPAAPII</sequence>
<gene>
    <name evidence="2" type="ORF">NHG85_07210</name>
</gene>
<comment type="caution">
    <text evidence="2">The sequence shown here is derived from an EMBL/GenBank/DDBJ whole genome shotgun (WGS) entry which is preliminary data.</text>
</comment>
<dbReference type="AlphaFoldDB" id="A0A9X2JNF3"/>
<accession>A0A9X2JNF3</accession>
<keyword evidence="3" id="KW-1185">Reference proteome</keyword>
<proteinExistence type="predicted"/>
<evidence type="ECO:0000313" key="3">
    <source>
        <dbReference type="Proteomes" id="UP001139477"/>
    </source>
</evidence>
<feature type="region of interest" description="Disordered" evidence="1">
    <location>
        <begin position="60"/>
        <end position="88"/>
    </location>
</feature>
<evidence type="ECO:0000313" key="2">
    <source>
        <dbReference type="EMBL" id="MCP1168313.1"/>
    </source>
</evidence>
<dbReference type="Proteomes" id="UP001139477">
    <property type="component" value="Unassembled WGS sequence"/>
</dbReference>
<dbReference type="EMBL" id="JAMYXC010000111">
    <property type="protein sequence ID" value="MCP1168313.1"/>
    <property type="molecule type" value="Genomic_DNA"/>
</dbReference>
<feature type="compositionally biased region" description="Basic residues" evidence="1">
    <location>
        <begin position="60"/>
        <end position="79"/>
    </location>
</feature>
<protein>
    <submittedName>
        <fullName evidence="2">Uncharacterized protein</fullName>
    </submittedName>
</protein>
<name>A0A9X2JNF3_9RHOB</name>
<dbReference type="RefSeq" id="WP_253331126.1">
    <property type="nucleotide sequence ID" value="NZ_JAMYXC010000111.1"/>
</dbReference>